<organism evidence="1 2">
    <name type="scientific">Allacma fusca</name>
    <dbReference type="NCBI Taxonomy" id="39272"/>
    <lineage>
        <taxon>Eukaryota</taxon>
        <taxon>Metazoa</taxon>
        <taxon>Ecdysozoa</taxon>
        <taxon>Arthropoda</taxon>
        <taxon>Hexapoda</taxon>
        <taxon>Collembola</taxon>
        <taxon>Symphypleona</taxon>
        <taxon>Sminthuridae</taxon>
        <taxon>Allacma</taxon>
    </lineage>
</organism>
<proteinExistence type="predicted"/>
<evidence type="ECO:0000313" key="2">
    <source>
        <dbReference type="Proteomes" id="UP000708208"/>
    </source>
</evidence>
<dbReference type="AlphaFoldDB" id="A0A8J2KTL5"/>
<protein>
    <submittedName>
        <fullName evidence="1">Uncharacterized protein</fullName>
    </submittedName>
</protein>
<dbReference type="Proteomes" id="UP000708208">
    <property type="component" value="Unassembled WGS sequence"/>
</dbReference>
<comment type="caution">
    <text evidence="1">The sequence shown here is derived from an EMBL/GenBank/DDBJ whole genome shotgun (WGS) entry which is preliminary data.</text>
</comment>
<dbReference type="EMBL" id="CAJVCH010207345">
    <property type="protein sequence ID" value="CAG7731171.1"/>
    <property type="molecule type" value="Genomic_DNA"/>
</dbReference>
<keyword evidence="2" id="KW-1185">Reference proteome</keyword>
<feature type="non-terminal residue" evidence="1">
    <location>
        <position position="1"/>
    </location>
</feature>
<gene>
    <name evidence="1" type="ORF">AFUS01_LOCUS19778</name>
</gene>
<name>A0A8J2KTL5_9HEXA</name>
<evidence type="ECO:0000313" key="1">
    <source>
        <dbReference type="EMBL" id="CAG7731171.1"/>
    </source>
</evidence>
<reference evidence="1" key="1">
    <citation type="submission" date="2021-06" db="EMBL/GenBank/DDBJ databases">
        <authorList>
            <person name="Hodson N. C."/>
            <person name="Mongue J. A."/>
            <person name="Jaron S. K."/>
        </authorList>
    </citation>
    <scope>NUCLEOTIDE SEQUENCE</scope>
</reference>
<sequence length="58" mass="6574">KYSSLMTLFEATEILSNATSNRIDHIVKYDTKIPTSLSSDVIFIWPIFSHHSSCGQNE</sequence>
<accession>A0A8J2KTL5</accession>